<dbReference type="Proteomes" id="UP000177324">
    <property type="component" value="Unassembled WGS sequence"/>
</dbReference>
<comment type="caution">
    <text evidence="3">The sequence shown here is derived from an EMBL/GenBank/DDBJ whole genome shotgun (WGS) entry which is preliminary data.</text>
</comment>
<dbReference type="Gene3D" id="2.60.120.200">
    <property type="match status" value="1"/>
</dbReference>
<gene>
    <name evidence="3" type="ORF">A2784_03065</name>
</gene>
<evidence type="ECO:0000259" key="2">
    <source>
        <dbReference type="Pfam" id="PF08787"/>
    </source>
</evidence>
<organism evidence="3 4">
    <name type="scientific">Candidatus Chisholmbacteria bacterium RIFCSPHIGHO2_01_FULL_48_12</name>
    <dbReference type="NCBI Taxonomy" id="1797589"/>
    <lineage>
        <taxon>Bacteria</taxon>
        <taxon>Candidatus Chisholmiibacteriota</taxon>
    </lineage>
</organism>
<accession>A0A1G1VND8</accession>
<protein>
    <recommendedName>
        <fullName evidence="2">Alginate lyase 2 domain-containing protein</fullName>
    </recommendedName>
</protein>
<evidence type="ECO:0000313" key="3">
    <source>
        <dbReference type="EMBL" id="OGY16912.1"/>
    </source>
</evidence>
<dbReference type="Pfam" id="PF08787">
    <property type="entry name" value="Alginate_lyase2"/>
    <property type="match status" value="1"/>
</dbReference>
<feature type="domain" description="Alginate lyase 2" evidence="2">
    <location>
        <begin position="40"/>
        <end position="259"/>
    </location>
</feature>
<sequence>MLVIGLLIPKSSKPPVNSPSPLPTLQSTPSTERPYPSQVLNLTNWKITLPIGKPKKLSSPLEIRQPDLATYKIDPWFTLTPDDQAVRFRAPVNAPTTGGTKYARSELREMTNNGQDKASWSSTAGTHTLFLDQAITAVPQIKPDIVAGQIHDDNDDIIVIRLELPSLYVNVDGKNVYTLDNRYTLGKRFTVKFVVNNGQTQVYYNRGPNPSYTLSLDYDDAYFKAGAYTQSNCDTEGSAQLCHADNYGEVTVYNAIITHL</sequence>
<feature type="region of interest" description="Disordered" evidence="1">
    <location>
        <begin position="13"/>
        <end position="36"/>
    </location>
</feature>
<evidence type="ECO:0000256" key="1">
    <source>
        <dbReference type="SAM" id="MobiDB-lite"/>
    </source>
</evidence>
<proteinExistence type="predicted"/>
<reference evidence="3 4" key="1">
    <citation type="journal article" date="2016" name="Nat. Commun.">
        <title>Thousands of microbial genomes shed light on interconnected biogeochemical processes in an aquifer system.</title>
        <authorList>
            <person name="Anantharaman K."/>
            <person name="Brown C.T."/>
            <person name="Hug L.A."/>
            <person name="Sharon I."/>
            <person name="Castelle C.J."/>
            <person name="Probst A.J."/>
            <person name="Thomas B.C."/>
            <person name="Singh A."/>
            <person name="Wilkins M.J."/>
            <person name="Karaoz U."/>
            <person name="Brodie E.L."/>
            <person name="Williams K.H."/>
            <person name="Hubbard S.S."/>
            <person name="Banfield J.F."/>
        </authorList>
    </citation>
    <scope>NUCLEOTIDE SEQUENCE [LARGE SCALE GENOMIC DNA]</scope>
</reference>
<evidence type="ECO:0000313" key="4">
    <source>
        <dbReference type="Proteomes" id="UP000177324"/>
    </source>
</evidence>
<dbReference type="InterPro" id="IPR014895">
    <property type="entry name" value="Alginate_lyase_2"/>
</dbReference>
<name>A0A1G1VND8_9BACT</name>
<dbReference type="EMBL" id="MHCH01000037">
    <property type="protein sequence ID" value="OGY16912.1"/>
    <property type="molecule type" value="Genomic_DNA"/>
</dbReference>
<dbReference type="STRING" id="1797589.A2784_03065"/>
<dbReference type="InterPro" id="IPR013320">
    <property type="entry name" value="ConA-like_dom_sf"/>
</dbReference>
<dbReference type="AlphaFoldDB" id="A0A1G1VND8"/>
<dbReference type="SUPFAM" id="SSF49899">
    <property type="entry name" value="Concanavalin A-like lectins/glucanases"/>
    <property type="match status" value="1"/>
</dbReference>